<protein>
    <submittedName>
        <fullName evidence="1">Uncharacterized protein</fullName>
    </submittedName>
</protein>
<dbReference type="EMBL" id="GGEC01023105">
    <property type="protein sequence ID" value="MBX03589.1"/>
    <property type="molecule type" value="Transcribed_RNA"/>
</dbReference>
<accession>A0A2P2KD10</accession>
<evidence type="ECO:0000313" key="1">
    <source>
        <dbReference type="EMBL" id="MBX03589.1"/>
    </source>
</evidence>
<organism evidence="1">
    <name type="scientific">Rhizophora mucronata</name>
    <name type="common">Asiatic mangrove</name>
    <dbReference type="NCBI Taxonomy" id="61149"/>
    <lineage>
        <taxon>Eukaryota</taxon>
        <taxon>Viridiplantae</taxon>
        <taxon>Streptophyta</taxon>
        <taxon>Embryophyta</taxon>
        <taxon>Tracheophyta</taxon>
        <taxon>Spermatophyta</taxon>
        <taxon>Magnoliopsida</taxon>
        <taxon>eudicotyledons</taxon>
        <taxon>Gunneridae</taxon>
        <taxon>Pentapetalae</taxon>
        <taxon>rosids</taxon>
        <taxon>fabids</taxon>
        <taxon>Malpighiales</taxon>
        <taxon>Rhizophoraceae</taxon>
        <taxon>Rhizophora</taxon>
    </lineage>
</organism>
<proteinExistence type="predicted"/>
<sequence>MYFVCYYGFIVSLQCYSDLELKGAFGNFLFFKNFQNMLNLWFYLKKT</sequence>
<reference evidence="1" key="1">
    <citation type="submission" date="2018-02" db="EMBL/GenBank/DDBJ databases">
        <title>Rhizophora mucronata_Transcriptome.</title>
        <authorList>
            <person name="Meera S.P."/>
            <person name="Sreeshan A."/>
            <person name="Augustine A."/>
        </authorList>
    </citation>
    <scope>NUCLEOTIDE SEQUENCE</scope>
    <source>
        <tissue evidence="1">Leaf</tissue>
    </source>
</reference>
<name>A0A2P2KD10_RHIMU</name>
<dbReference type="AlphaFoldDB" id="A0A2P2KD10"/>